<evidence type="ECO:0000259" key="7">
    <source>
        <dbReference type="Pfam" id="PF13462"/>
    </source>
</evidence>
<keyword evidence="5" id="KW-0676">Redox-active center</keyword>
<dbReference type="PANTHER" id="PTHR13887">
    <property type="entry name" value="GLUTATHIONE S-TRANSFERASE KAPPA"/>
    <property type="match status" value="1"/>
</dbReference>
<comment type="similarity">
    <text evidence="1">Belongs to the thioredoxin family. DsbA subfamily.</text>
</comment>
<evidence type="ECO:0000256" key="3">
    <source>
        <dbReference type="ARBA" id="ARBA00023002"/>
    </source>
</evidence>
<evidence type="ECO:0000256" key="5">
    <source>
        <dbReference type="ARBA" id="ARBA00023284"/>
    </source>
</evidence>
<sequence length="246" mass="26022">MSNRPNRGLITQQKARDQRRAALLRTGITALIVVLVVGAVIFIISQRTDENTEAAINTEVVEPQGEAITDDAGIAFGPEDAEVTVAVYEDFLCPVCKQFEDLSGEVLRDLAASGEAQVVYYPIAILDRLSSTAYSSRAASAAFCVAEHASDQWLDWQLAMYAQQPQEGGAGLPNDEIAGMAASAGADSPELQQCIADSTYQGYALEATDDALAAGVQGTPTVMINGEPVENLTPEGLREAVDAARG</sequence>
<dbReference type="AlphaFoldDB" id="A0A927PNA2"/>
<dbReference type="InterPro" id="IPR036249">
    <property type="entry name" value="Thioredoxin-like_sf"/>
</dbReference>
<evidence type="ECO:0000256" key="4">
    <source>
        <dbReference type="ARBA" id="ARBA00023157"/>
    </source>
</evidence>
<evidence type="ECO:0000313" key="9">
    <source>
        <dbReference type="Proteomes" id="UP000642993"/>
    </source>
</evidence>
<keyword evidence="6" id="KW-1133">Transmembrane helix</keyword>
<keyword evidence="6" id="KW-0472">Membrane</keyword>
<evidence type="ECO:0000313" key="8">
    <source>
        <dbReference type="EMBL" id="MBD8507441.1"/>
    </source>
</evidence>
<dbReference type="GO" id="GO:0016491">
    <property type="term" value="F:oxidoreductase activity"/>
    <property type="evidence" value="ECO:0007669"/>
    <property type="project" value="UniProtKB-KW"/>
</dbReference>
<dbReference type="PANTHER" id="PTHR13887:SF14">
    <property type="entry name" value="DISULFIDE BOND FORMATION PROTEIN D"/>
    <property type="match status" value="1"/>
</dbReference>
<dbReference type="Proteomes" id="UP000642993">
    <property type="component" value="Unassembled WGS sequence"/>
</dbReference>
<gene>
    <name evidence="8" type="ORF">HT102_13205</name>
</gene>
<dbReference type="Pfam" id="PF13462">
    <property type="entry name" value="Thioredoxin_4"/>
    <property type="match status" value="1"/>
</dbReference>
<evidence type="ECO:0000256" key="2">
    <source>
        <dbReference type="ARBA" id="ARBA00022729"/>
    </source>
</evidence>
<proteinExistence type="inferred from homology"/>
<dbReference type="SUPFAM" id="SSF52833">
    <property type="entry name" value="Thioredoxin-like"/>
    <property type="match status" value="1"/>
</dbReference>
<keyword evidence="2" id="KW-0732">Signal</keyword>
<dbReference type="EMBL" id="JACYWE010000008">
    <property type="protein sequence ID" value="MBD8507441.1"/>
    <property type="molecule type" value="Genomic_DNA"/>
</dbReference>
<keyword evidence="3" id="KW-0560">Oxidoreductase</keyword>
<keyword evidence="6" id="KW-0812">Transmembrane</keyword>
<dbReference type="Gene3D" id="3.40.30.10">
    <property type="entry name" value="Glutaredoxin"/>
    <property type="match status" value="1"/>
</dbReference>
<keyword evidence="9" id="KW-1185">Reference proteome</keyword>
<dbReference type="InterPro" id="IPR012336">
    <property type="entry name" value="Thioredoxin-like_fold"/>
</dbReference>
<organism evidence="8 9">
    <name type="scientific">Lolliginicoccus lacisalsi</name>
    <dbReference type="NCBI Taxonomy" id="2742202"/>
    <lineage>
        <taxon>Bacteria</taxon>
        <taxon>Bacillati</taxon>
        <taxon>Actinomycetota</taxon>
        <taxon>Actinomycetes</taxon>
        <taxon>Mycobacteriales</taxon>
        <taxon>Hoyosellaceae</taxon>
        <taxon>Lolliginicoccus</taxon>
    </lineage>
</organism>
<protein>
    <submittedName>
        <fullName evidence="8">Thioredoxin domain-containing protein</fullName>
    </submittedName>
</protein>
<accession>A0A927PNA2</accession>
<feature type="transmembrane region" description="Helical" evidence="6">
    <location>
        <begin position="21"/>
        <end position="44"/>
    </location>
</feature>
<evidence type="ECO:0000256" key="6">
    <source>
        <dbReference type="SAM" id="Phobius"/>
    </source>
</evidence>
<evidence type="ECO:0000256" key="1">
    <source>
        <dbReference type="ARBA" id="ARBA00005791"/>
    </source>
</evidence>
<comment type="caution">
    <text evidence="8">The sequence shown here is derived from an EMBL/GenBank/DDBJ whole genome shotgun (WGS) entry which is preliminary data.</text>
</comment>
<keyword evidence="4" id="KW-1015">Disulfide bond</keyword>
<feature type="domain" description="Thioredoxin-like fold" evidence="7">
    <location>
        <begin position="71"/>
        <end position="243"/>
    </location>
</feature>
<name>A0A927PNA2_9ACTN</name>
<dbReference type="RefSeq" id="WP_192039905.1">
    <property type="nucleotide sequence ID" value="NZ_JACYWE010000008.1"/>
</dbReference>
<reference evidence="8" key="1">
    <citation type="submission" date="2020-09" db="EMBL/GenBank/DDBJ databases">
        <title>Hoyosella lacisalsi sp. nov., a halotolerant actinobacterium isolated from soil of Lake Gudzhirganskoe.</title>
        <authorList>
            <person name="Yang Q."/>
            <person name="Guo P.Y."/>
            <person name="Liu S.W."/>
            <person name="Li F.N."/>
            <person name="Sun C.H."/>
        </authorList>
    </citation>
    <scope>NUCLEOTIDE SEQUENCE</scope>
    <source>
        <strain evidence="8">G463</strain>
    </source>
</reference>